<dbReference type="Proteomes" id="UP000651977">
    <property type="component" value="Unassembled WGS sequence"/>
</dbReference>
<evidence type="ECO:0000259" key="1">
    <source>
        <dbReference type="Pfam" id="PF02625"/>
    </source>
</evidence>
<dbReference type="InterPro" id="IPR014308">
    <property type="entry name" value="Xanthine_DH_XdhC"/>
</dbReference>
<accession>A0ABQ1I4T8</accession>
<dbReference type="InterPro" id="IPR003777">
    <property type="entry name" value="XdhC_CoxI"/>
</dbReference>
<evidence type="ECO:0000313" key="4">
    <source>
        <dbReference type="Proteomes" id="UP000651977"/>
    </source>
</evidence>
<name>A0ABQ1I4T8_9ALTE</name>
<dbReference type="InterPro" id="IPR052698">
    <property type="entry name" value="MoCofactor_Util/Proc"/>
</dbReference>
<dbReference type="RefSeq" id="WP_055731331.1">
    <property type="nucleotide sequence ID" value="NZ_BMDY01000019.1"/>
</dbReference>
<dbReference type="EMBL" id="BMDY01000019">
    <property type="protein sequence ID" value="GGB14251.1"/>
    <property type="molecule type" value="Genomic_DNA"/>
</dbReference>
<dbReference type="Gene3D" id="3.40.50.720">
    <property type="entry name" value="NAD(P)-binding Rossmann-like Domain"/>
    <property type="match status" value="1"/>
</dbReference>
<dbReference type="InterPro" id="IPR027051">
    <property type="entry name" value="XdhC_Rossmann_dom"/>
</dbReference>
<dbReference type="SUPFAM" id="SSF51735">
    <property type="entry name" value="NAD(P)-binding Rossmann-fold domains"/>
    <property type="match status" value="1"/>
</dbReference>
<feature type="domain" description="XdhC- CoxI" evidence="1">
    <location>
        <begin position="22"/>
        <end position="86"/>
    </location>
</feature>
<keyword evidence="4" id="KW-1185">Reference proteome</keyword>
<sequence length="297" mass="32897">MNNWNQQIKPNTWLEACVQLNQQQQAYCLATVLAEVGSVPRANGAKMVISETEQFDTLGGGQLEFEVIKHARQQLTKSQSHSQIERFSLAADLAQCCGGAVQVLFEYFLVEQASVVIYGAGHVSHSLCQILSQLPLHVTVVDNRQEWLDSIAKLGVNTLYQQQPELSVSQLKANSHVLILTQDHGIDFAVSLAALERSDLAMVGVIGSATKAQRFRYRLKEQLSDPSLSEKLVCPLGLPQIKGKLPMQVAVSISGQLLEKLQQLTTSTAEQSEQHKKQLWQASNQLRQQLEMGESHD</sequence>
<protein>
    <submittedName>
        <fullName evidence="3">Xanthine dehydrogenase accessory protein XdhC</fullName>
    </submittedName>
</protein>
<gene>
    <name evidence="3" type="ORF">GCM10007414_29590</name>
</gene>
<dbReference type="PANTHER" id="PTHR30388">
    <property type="entry name" value="ALDEHYDE OXIDOREDUCTASE MOLYBDENUM COFACTOR ASSEMBLY PROTEIN"/>
    <property type="match status" value="1"/>
</dbReference>
<feature type="domain" description="XdhC Rossmann" evidence="2">
    <location>
        <begin position="115"/>
        <end position="257"/>
    </location>
</feature>
<organism evidence="3 4">
    <name type="scientific">Agarivorans gilvus</name>
    <dbReference type="NCBI Taxonomy" id="680279"/>
    <lineage>
        <taxon>Bacteria</taxon>
        <taxon>Pseudomonadati</taxon>
        <taxon>Pseudomonadota</taxon>
        <taxon>Gammaproteobacteria</taxon>
        <taxon>Alteromonadales</taxon>
        <taxon>Alteromonadaceae</taxon>
        <taxon>Agarivorans</taxon>
    </lineage>
</organism>
<evidence type="ECO:0000259" key="2">
    <source>
        <dbReference type="Pfam" id="PF13478"/>
    </source>
</evidence>
<proteinExistence type="predicted"/>
<dbReference type="NCBIfam" id="TIGR02964">
    <property type="entry name" value="xanthine_xdhC"/>
    <property type="match status" value="1"/>
</dbReference>
<dbReference type="InterPro" id="IPR036291">
    <property type="entry name" value="NAD(P)-bd_dom_sf"/>
</dbReference>
<comment type="caution">
    <text evidence="3">The sequence shown here is derived from an EMBL/GenBank/DDBJ whole genome shotgun (WGS) entry which is preliminary data.</text>
</comment>
<dbReference type="PANTHER" id="PTHR30388:SF6">
    <property type="entry name" value="XANTHINE DEHYDROGENASE SUBUNIT A-RELATED"/>
    <property type="match status" value="1"/>
</dbReference>
<dbReference type="Pfam" id="PF13478">
    <property type="entry name" value="XdhC_C"/>
    <property type="match status" value="1"/>
</dbReference>
<evidence type="ECO:0000313" key="3">
    <source>
        <dbReference type="EMBL" id="GGB14251.1"/>
    </source>
</evidence>
<reference evidence="4" key="1">
    <citation type="journal article" date="2019" name="Int. J. Syst. Evol. Microbiol.">
        <title>The Global Catalogue of Microorganisms (GCM) 10K type strain sequencing project: providing services to taxonomists for standard genome sequencing and annotation.</title>
        <authorList>
            <consortium name="The Broad Institute Genomics Platform"/>
            <consortium name="The Broad Institute Genome Sequencing Center for Infectious Disease"/>
            <person name="Wu L."/>
            <person name="Ma J."/>
        </authorList>
    </citation>
    <scope>NUCLEOTIDE SEQUENCE [LARGE SCALE GENOMIC DNA]</scope>
    <source>
        <strain evidence="4">CGMCC 1.10131</strain>
    </source>
</reference>
<dbReference type="Pfam" id="PF02625">
    <property type="entry name" value="XdhC_CoxI"/>
    <property type="match status" value="1"/>
</dbReference>